<gene>
    <name evidence="2" type="ORF">VNO77_37040</name>
</gene>
<reference evidence="2 3" key="1">
    <citation type="submission" date="2024-01" db="EMBL/GenBank/DDBJ databases">
        <title>The genomes of 5 underutilized Papilionoideae crops provide insights into root nodulation and disease resistanc.</title>
        <authorList>
            <person name="Jiang F."/>
        </authorList>
    </citation>
    <scope>NUCLEOTIDE SEQUENCE [LARGE SCALE GENOMIC DNA]</scope>
    <source>
        <strain evidence="2">LVBAO_FW01</strain>
        <tissue evidence="2">Leaves</tissue>
    </source>
</reference>
<dbReference type="AlphaFoldDB" id="A0AAN9KAF3"/>
<organism evidence="2 3">
    <name type="scientific">Canavalia gladiata</name>
    <name type="common">Sword bean</name>
    <name type="synonym">Dolichos gladiatus</name>
    <dbReference type="NCBI Taxonomy" id="3824"/>
    <lineage>
        <taxon>Eukaryota</taxon>
        <taxon>Viridiplantae</taxon>
        <taxon>Streptophyta</taxon>
        <taxon>Embryophyta</taxon>
        <taxon>Tracheophyta</taxon>
        <taxon>Spermatophyta</taxon>
        <taxon>Magnoliopsida</taxon>
        <taxon>eudicotyledons</taxon>
        <taxon>Gunneridae</taxon>
        <taxon>Pentapetalae</taxon>
        <taxon>rosids</taxon>
        <taxon>fabids</taxon>
        <taxon>Fabales</taxon>
        <taxon>Fabaceae</taxon>
        <taxon>Papilionoideae</taxon>
        <taxon>50 kb inversion clade</taxon>
        <taxon>NPAAA clade</taxon>
        <taxon>indigoferoid/millettioid clade</taxon>
        <taxon>Phaseoleae</taxon>
        <taxon>Canavalia</taxon>
    </lineage>
</organism>
<evidence type="ECO:0000313" key="2">
    <source>
        <dbReference type="EMBL" id="KAK7312851.1"/>
    </source>
</evidence>
<feature type="compositionally biased region" description="Acidic residues" evidence="1">
    <location>
        <begin position="214"/>
        <end position="226"/>
    </location>
</feature>
<keyword evidence="3" id="KW-1185">Reference proteome</keyword>
<evidence type="ECO:0000256" key="1">
    <source>
        <dbReference type="SAM" id="MobiDB-lite"/>
    </source>
</evidence>
<dbReference type="Proteomes" id="UP001367508">
    <property type="component" value="Unassembled WGS sequence"/>
</dbReference>
<name>A0AAN9KAF3_CANGL</name>
<evidence type="ECO:0000313" key="3">
    <source>
        <dbReference type="Proteomes" id="UP001367508"/>
    </source>
</evidence>
<feature type="region of interest" description="Disordered" evidence="1">
    <location>
        <begin position="204"/>
        <end position="228"/>
    </location>
</feature>
<proteinExistence type="predicted"/>
<dbReference type="EMBL" id="JAYMYQ010000009">
    <property type="protein sequence ID" value="KAK7312851.1"/>
    <property type="molecule type" value="Genomic_DNA"/>
</dbReference>
<protein>
    <submittedName>
        <fullName evidence="2">Uncharacterized protein</fullName>
    </submittedName>
</protein>
<sequence length="240" mass="27419">MPRTTTTNPTHRSLIPQNPNDHLNFESYQSFLQRLGLWEIVHLEFDSVIRDDLLVQLIFSYLPKKTSAGFGAAVDGADLESIAFPEELVYSWMDANKELLEKDSVIEEEVDGSGDVKMTGVDGQVCELGEHHIELSLRHDNFEGVNVEKEQGGKEQQMMDFEQSKEEEPGMWLLDQKNSMAVSFLWSCQGSDVKGVDCGQIIEDEGEDRHGQEEKEEEDAEEDEHEGDFHLNRRVFLWRG</sequence>
<comment type="caution">
    <text evidence="2">The sequence shown here is derived from an EMBL/GenBank/DDBJ whole genome shotgun (WGS) entry which is preliminary data.</text>
</comment>
<dbReference type="PANTHER" id="PTHR35120:SF2">
    <property type="entry name" value="AMINOTRANSFERASE-LIKE PLANT MOBILE DOMAIN-CONTAINING PROTEIN"/>
    <property type="match status" value="1"/>
</dbReference>
<dbReference type="PANTHER" id="PTHR35120">
    <property type="entry name" value="HISTONE ACETYLTRANSFERASE KAT6B-LIKE"/>
    <property type="match status" value="1"/>
</dbReference>
<accession>A0AAN9KAF3</accession>